<evidence type="ECO:0000256" key="3">
    <source>
        <dbReference type="ARBA" id="ARBA00022771"/>
    </source>
</evidence>
<dbReference type="Gene3D" id="4.10.60.10">
    <property type="entry name" value="Zinc finger, CCHC-type"/>
    <property type="match status" value="1"/>
</dbReference>
<feature type="compositionally biased region" description="Basic and acidic residues" evidence="7">
    <location>
        <begin position="1587"/>
        <end position="1597"/>
    </location>
</feature>
<dbReference type="InterPro" id="IPR001878">
    <property type="entry name" value="Znf_CCHC"/>
</dbReference>
<feature type="region of interest" description="Disordered" evidence="7">
    <location>
        <begin position="1224"/>
        <end position="1713"/>
    </location>
</feature>
<evidence type="ECO:0008006" key="13">
    <source>
        <dbReference type="Google" id="ProtNLM"/>
    </source>
</evidence>
<dbReference type="InterPro" id="IPR001841">
    <property type="entry name" value="Znf_RING"/>
</dbReference>
<feature type="compositionally biased region" description="Basic residues" evidence="7">
    <location>
        <begin position="753"/>
        <end position="778"/>
    </location>
</feature>
<dbReference type="InterPro" id="IPR033489">
    <property type="entry name" value="RBBP6"/>
</dbReference>
<keyword evidence="5" id="KW-0539">Nucleus</keyword>
<feature type="compositionally biased region" description="Basic and acidic residues" evidence="7">
    <location>
        <begin position="1476"/>
        <end position="1485"/>
    </location>
</feature>
<evidence type="ECO:0000256" key="4">
    <source>
        <dbReference type="ARBA" id="ARBA00022833"/>
    </source>
</evidence>
<comment type="caution">
    <text evidence="11">The sequence shown here is derived from an EMBL/GenBank/DDBJ whole genome shotgun (WGS) entry which is preliminary data.</text>
</comment>
<feature type="compositionally biased region" description="Basic and acidic residues" evidence="7">
    <location>
        <begin position="365"/>
        <end position="382"/>
    </location>
</feature>
<feature type="compositionally biased region" description="Basic and acidic residues" evidence="7">
    <location>
        <begin position="779"/>
        <end position="807"/>
    </location>
</feature>
<evidence type="ECO:0000256" key="7">
    <source>
        <dbReference type="SAM" id="MobiDB-lite"/>
    </source>
</evidence>
<dbReference type="Pfam" id="PF08783">
    <property type="entry name" value="DWNN"/>
    <property type="match status" value="1"/>
</dbReference>
<feature type="domain" description="CCHC-type" evidence="9">
    <location>
        <begin position="156"/>
        <end position="170"/>
    </location>
</feature>
<feature type="compositionally biased region" description="Basic and acidic residues" evidence="7">
    <location>
        <begin position="960"/>
        <end position="982"/>
    </location>
</feature>
<feature type="compositionally biased region" description="Basic and acidic residues" evidence="7">
    <location>
        <begin position="1497"/>
        <end position="1527"/>
    </location>
</feature>
<evidence type="ECO:0000256" key="5">
    <source>
        <dbReference type="ARBA" id="ARBA00023242"/>
    </source>
</evidence>
<feature type="compositionally biased region" description="Basic and acidic residues" evidence="7">
    <location>
        <begin position="1538"/>
        <end position="1564"/>
    </location>
</feature>
<dbReference type="GO" id="GO:0006397">
    <property type="term" value="P:mRNA processing"/>
    <property type="evidence" value="ECO:0007669"/>
    <property type="project" value="InterPro"/>
</dbReference>
<feature type="domain" description="RING-type" evidence="8">
    <location>
        <begin position="246"/>
        <end position="287"/>
    </location>
</feature>
<keyword evidence="3 6" id="KW-0863">Zinc-finger</keyword>
<dbReference type="SMART" id="SM01180">
    <property type="entry name" value="DWNN"/>
    <property type="match status" value="1"/>
</dbReference>
<evidence type="ECO:0000259" key="8">
    <source>
        <dbReference type="PROSITE" id="PS50089"/>
    </source>
</evidence>
<feature type="compositionally biased region" description="Basic and acidic residues" evidence="7">
    <location>
        <begin position="1326"/>
        <end position="1335"/>
    </location>
</feature>
<dbReference type="PANTHER" id="PTHR15439">
    <property type="entry name" value="RETINOBLASTOMA-BINDING PROTEIN 6"/>
    <property type="match status" value="1"/>
</dbReference>
<feature type="compositionally biased region" description="Basic and acidic residues" evidence="7">
    <location>
        <begin position="679"/>
        <end position="711"/>
    </location>
</feature>
<evidence type="ECO:0000313" key="12">
    <source>
        <dbReference type="Proteomes" id="UP001497382"/>
    </source>
</evidence>
<feature type="compositionally biased region" description="Basic and acidic residues" evidence="7">
    <location>
        <begin position="557"/>
        <end position="567"/>
    </location>
</feature>
<dbReference type="Pfam" id="PF13923">
    <property type="entry name" value="zf-C3HC4_2"/>
    <property type="match status" value="1"/>
</dbReference>
<feature type="compositionally biased region" description="Low complexity" evidence="7">
    <location>
        <begin position="1649"/>
        <end position="1663"/>
    </location>
</feature>
<feature type="compositionally biased region" description="Basic and acidic residues" evidence="7">
    <location>
        <begin position="462"/>
        <end position="472"/>
    </location>
</feature>
<feature type="compositionally biased region" description="Basic and acidic residues" evidence="7">
    <location>
        <begin position="497"/>
        <end position="547"/>
    </location>
</feature>
<dbReference type="GO" id="GO:0016567">
    <property type="term" value="P:protein ubiquitination"/>
    <property type="evidence" value="ECO:0007669"/>
    <property type="project" value="InterPro"/>
</dbReference>
<feature type="region of interest" description="Disordered" evidence="7">
    <location>
        <begin position="927"/>
        <end position="1131"/>
    </location>
</feature>
<feature type="compositionally biased region" description="Low complexity" evidence="7">
    <location>
        <begin position="719"/>
        <end position="735"/>
    </location>
</feature>
<dbReference type="InterPro" id="IPR025829">
    <property type="entry name" value="Zn_knuckle_CX2CX3GHX4C"/>
</dbReference>
<feature type="compositionally biased region" description="Basic and acidic residues" evidence="7">
    <location>
        <begin position="1057"/>
        <end position="1082"/>
    </location>
</feature>
<evidence type="ECO:0000256" key="1">
    <source>
        <dbReference type="ARBA" id="ARBA00004123"/>
    </source>
</evidence>
<dbReference type="CDD" id="cd16620">
    <property type="entry name" value="vRING-HC-C4C4_RBBP6"/>
    <property type="match status" value="1"/>
</dbReference>
<evidence type="ECO:0000256" key="2">
    <source>
        <dbReference type="ARBA" id="ARBA00022723"/>
    </source>
</evidence>
<feature type="compositionally biased region" description="Basic residues" evidence="7">
    <location>
        <begin position="1685"/>
        <end position="1713"/>
    </location>
</feature>
<proteinExistence type="predicted"/>
<dbReference type="PROSITE" id="PS50158">
    <property type="entry name" value="ZF_CCHC"/>
    <property type="match status" value="1"/>
</dbReference>
<comment type="subcellular location">
    <subcellularLocation>
        <location evidence="1">Nucleus</location>
    </subcellularLocation>
</comment>
<feature type="compositionally biased region" description="Polar residues" evidence="7">
    <location>
        <begin position="328"/>
        <end position="364"/>
    </location>
</feature>
<sequence length="1713" mass="197237">MSVHYKFKSNLDHDTVTFDGLNISVADLKKSIMQQKKIGKSSDFDLQITNAQTKEVYDNDDMLVPKNTSVIVARVPVQGGTKKNWDKPDLPLPIDDDDMGHIRYDRIVKNADLVNANTSEEDKVKAMITQSSQEYDPSKYVKSRSMTGPLPPSYTCFRCGKQGHWIKNCPTNNPDVKRSTGIPRSFMVPVDGPEHKGALLTSSGDYAVPLIDHQAYKEVKKEKPPFVPQDEPVVEPEAEVPEELLCMVCKDLLQDAVLIPCCGNSFCDECVRQVLLESENHECPICHEINVSPNTLIPNRFLRTAVLNYKNETGYTTRIRKAAFMKSPPTQRVDSPQPSPDSTVENQSHGTDNSATQLDCSPKNSELKKDATDLDLTVKKEDDENFSTSGNHTPENTTPKGVVEEDSDAQPGTPLADEPPNDGIGQNLPIQTIGQEQYNTDRYDYHSSSKYSRNHRDDYRRHHYEDDSHEPRPISTIETITNTRKNKFGRLGPVRQHFPEQRSHRDDRSDHYYHERDDYHSRYDKRHTNERGSRRTGHYDKSSRDSRYTSSSAVDYSHPEHENDYELPVRSEDTLHRHQDRYHSPPPHPVLIPPVPTMFAAPVPAIPPPHPALLPTPQVFPPQPPPPGASPINTSHIASQPPPPGVGPLLPISTDSGAFVPRTFESEDPLKDMTIPNERSIDDRMEEFQRKLEKRQRYSRERGSRSRSSERHRSRSSSRSRTYSSSKSWTRSPSRSSHRSSRSRSRTPFSSRSRSRSYSHSRSRSWSKKRSYTRSRSRTRTDSRSRSRSRAESSIRRRGNDSRDRVRSPISRGRSRSYSPKGYRVSSHRNLSYSNKHSYTPPQYTSGVSFQSQYGPPPTILPLTVVRPPTFPPHHLHSMPPPIQPIHSRPVEQYSIERQPKYPFGDQYSVYDTLPPKYPHQRYERDQRVGEHRVIRYDKRSEYQRHQEEVPHRIPGYIGERSRDYKSRYRQTRDPQRKEIRELPQISESDMRIIHSKESSAESSSKKKDEKLSAKHKKHHHHHKSKEVKKQDNKIPVMVSGDKQTESTKNLISVELSTEKDKEKNNPNESDSKTTKSVEKVKDKKHKHKKHKMADQPLKKKKSAKKEKAEGAPSTDTDLPTKTKVKKKKMKLKTIEEEKTTETAPKEIEQFPIPELQTKIVETLVSKDTTVEENVKPNEDPDVLDIFADDPEAADLNAELNPECNTADLENVATDNLELVETENVEISGNSEEEEVEETVEDENVLHVDMPGISKWEREESEDEDTDLLQHRSSVVAPKDEKGTLPSDIISRAENVLLAKQFKPRIDRKDTSDSKNSSDVSSPEHSSSKHKETLELKSVVNSEQLKPDTLHVTISNSKEKRSVYSRKDDTTKNSKVETVSKRDRFDRSNRHSHLDDNNTRRTVAVHSARNERERIPDRSDRRERRHTPSREVGRNSSRDRRDYSRKERDHADDAYPREERKRRFDDYYGGSSSRTGSRDHSDRRRPATVTSSSRCRKPYERDFAHHSEREKQESRKRSRSKSHDSGGSHHSYKKKSDRKYNESTEEHRSQKINKDRVHLEEKEPPRRKHSPIKAPDSNANLSKITRRNYEDELKFEPDYDDFSEEERSRESKDRQKRKVSSPEGSRKVAKMERTVKIDSSVKVPKADKSSVTSSVSSSAASESDSSDSDDQRSSKNKNSDSDYKQKHKKSKHKKHKKHKHKHKKKKSHKSKKD</sequence>
<dbReference type="PROSITE" id="PS51282">
    <property type="entry name" value="DWNN"/>
    <property type="match status" value="1"/>
</dbReference>
<feature type="domain" description="DWNN" evidence="10">
    <location>
        <begin position="3"/>
        <end position="76"/>
    </location>
</feature>
<evidence type="ECO:0000313" key="11">
    <source>
        <dbReference type="EMBL" id="CAL1280834.1"/>
    </source>
</evidence>
<feature type="compositionally biased region" description="Basic residues" evidence="7">
    <location>
        <begin position="1014"/>
        <end position="1027"/>
    </location>
</feature>
<dbReference type="PANTHER" id="PTHR15439:SF0">
    <property type="entry name" value="CELL DIVISION CYCLE AND APOPTOSIS REGULATOR PROTEIN 1-RELATED"/>
    <property type="match status" value="1"/>
</dbReference>
<protein>
    <recommendedName>
        <fullName evidence="13">E3 ubiquitin-protein ligase RBBP6</fullName>
    </recommendedName>
</protein>
<feature type="compositionally biased region" description="Basic residues" evidence="7">
    <location>
        <begin position="1083"/>
        <end position="1092"/>
    </location>
</feature>
<feature type="compositionally biased region" description="Basic and acidic residues" evidence="7">
    <location>
        <begin position="1624"/>
        <end position="1636"/>
    </location>
</feature>
<feature type="region of interest" description="Disordered" evidence="7">
    <location>
        <begin position="320"/>
        <end position="428"/>
    </location>
</feature>
<dbReference type="PROSITE" id="PS50089">
    <property type="entry name" value="ZF_RING_2"/>
    <property type="match status" value="1"/>
</dbReference>
<feature type="compositionally biased region" description="Basic and acidic residues" evidence="7">
    <location>
        <begin position="1408"/>
        <end position="1466"/>
    </location>
</feature>
<feature type="compositionally biased region" description="Basic and acidic residues" evidence="7">
    <location>
        <begin position="1304"/>
        <end position="1313"/>
    </location>
</feature>
<dbReference type="GO" id="GO:0061630">
    <property type="term" value="F:ubiquitin protein ligase activity"/>
    <property type="evidence" value="ECO:0007669"/>
    <property type="project" value="InterPro"/>
</dbReference>
<dbReference type="EMBL" id="CAXIEN010000136">
    <property type="protein sequence ID" value="CAL1280834.1"/>
    <property type="molecule type" value="Genomic_DNA"/>
</dbReference>
<dbReference type="Pfam" id="PF13696">
    <property type="entry name" value="zf-CCHC_2"/>
    <property type="match status" value="1"/>
</dbReference>
<feature type="compositionally biased region" description="Polar residues" evidence="7">
    <location>
        <begin position="828"/>
        <end position="853"/>
    </location>
</feature>
<dbReference type="SMART" id="SM00343">
    <property type="entry name" value="ZnF_C2HC"/>
    <property type="match status" value="1"/>
</dbReference>
<feature type="region of interest" description="Disordered" evidence="7">
    <location>
        <begin position="462"/>
        <end position="567"/>
    </location>
</feature>
<dbReference type="InterPro" id="IPR014891">
    <property type="entry name" value="DWNN_domain"/>
</dbReference>
<dbReference type="Gene3D" id="3.30.40.10">
    <property type="entry name" value="Zinc/RING finger domain, C3HC4 (zinc finger)"/>
    <property type="match status" value="1"/>
</dbReference>
<evidence type="ECO:0000256" key="6">
    <source>
        <dbReference type="PROSITE-ProRule" id="PRU00047"/>
    </source>
</evidence>
<reference evidence="11 12" key="1">
    <citation type="submission" date="2024-04" db="EMBL/GenBank/DDBJ databases">
        <authorList>
            <person name="Rising A."/>
            <person name="Reimegard J."/>
            <person name="Sonavane S."/>
            <person name="Akerstrom W."/>
            <person name="Nylinder S."/>
            <person name="Hedman E."/>
            <person name="Kallberg Y."/>
        </authorList>
    </citation>
    <scope>NUCLEOTIDE SEQUENCE [LARGE SCALE GENOMIC DNA]</scope>
</reference>
<feature type="compositionally biased region" description="Basic and acidic residues" evidence="7">
    <location>
        <begin position="989"/>
        <end position="1013"/>
    </location>
</feature>
<organism evidence="11 12">
    <name type="scientific">Larinioides sclopetarius</name>
    <dbReference type="NCBI Taxonomy" id="280406"/>
    <lineage>
        <taxon>Eukaryota</taxon>
        <taxon>Metazoa</taxon>
        <taxon>Ecdysozoa</taxon>
        <taxon>Arthropoda</taxon>
        <taxon>Chelicerata</taxon>
        <taxon>Arachnida</taxon>
        <taxon>Araneae</taxon>
        <taxon>Araneomorphae</taxon>
        <taxon>Entelegynae</taxon>
        <taxon>Araneoidea</taxon>
        <taxon>Araneidae</taxon>
        <taxon>Larinioides</taxon>
    </lineage>
</organism>
<dbReference type="GO" id="GO:0006511">
    <property type="term" value="P:ubiquitin-dependent protein catabolic process"/>
    <property type="evidence" value="ECO:0007669"/>
    <property type="project" value="TreeGrafter"/>
</dbReference>
<feature type="region of interest" description="Disordered" evidence="7">
    <location>
        <begin position="621"/>
        <end position="853"/>
    </location>
</feature>
<dbReference type="InterPro" id="IPR013083">
    <property type="entry name" value="Znf_RING/FYVE/PHD"/>
</dbReference>
<dbReference type="GO" id="GO:0003676">
    <property type="term" value="F:nucleic acid binding"/>
    <property type="evidence" value="ECO:0007669"/>
    <property type="project" value="InterPro"/>
</dbReference>
<dbReference type="GO" id="GO:0008270">
    <property type="term" value="F:zinc ion binding"/>
    <property type="evidence" value="ECO:0007669"/>
    <property type="project" value="UniProtKB-KW"/>
</dbReference>
<keyword evidence="2" id="KW-0479">Metal-binding</keyword>
<name>A0AAV2ACU3_9ARAC</name>
<dbReference type="SUPFAM" id="SSF57850">
    <property type="entry name" value="RING/U-box"/>
    <property type="match status" value="1"/>
</dbReference>
<evidence type="ECO:0000259" key="9">
    <source>
        <dbReference type="PROSITE" id="PS50158"/>
    </source>
</evidence>
<feature type="compositionally biased region" description="Basic and acidic residues" evidence="7">
    <location>
        <begin position="1357"/>
        <end position="1399"/>
    </location>
</feature>
<dbReference type="SUPFAM" id="SSF57756">
    <property type="entry name" value="Retrovirus zinc finger-like domains"/>
    <property type="match status" value="1"/>
</dbReference>
<accession>A0AAV2ACU3</accession>
<keyword evidence="12" id="KW-1185">Reference proteome</keyword>
<feature type="compositionally biased region" description="Acidic residues" evidence="7">
    <location>
        <begin position="1231"/>
        <end position="1243"/>
    </location>
</feature>
<dbReference type="Gene3D" id="3.10.20.90">
    <property type="entry name" value="Phosphatidylinositol 3-kinase Catalytic Subunit, Chain A, domain 1"/>
    <property type="match status" value="1"/>
</dbReference>
<dbReference type="FunFam" id="3.10.20.90:FF:000070">
    <property type="entry name" value="E3 ubiquitin-protein ligase RBBP6 isoform X2"/>
    <property type="match status" value="1"/>
</dbReference>
<dbReference type="SMART" id="SM00184">
    <property type="entry name" value="RING"/>
    <property type="match status" value="1"/>
</dbReference>
<evidence type="ECO:0000259" key="10">
    <source>
        <dbReference type="PROSITE" id="PS51282"/>
    </source>
</evidence>
<dbReference type="InterPro" id="IPR036875">
    <property type="entry name" value="Znf_CCHC_sf"/>
</dbReference>
<dbReference type="Proteomes" id="UP001497382">
    <property type="component" value="Unassembled WGS sequence"/>
</dbReference>
<keyword evidence="4" id="KW-0862">Zinc</keyword>
<feature type="compositionally biased region" description="Basic residues" evidence="7">
    <location>
        <begin position="736"/>
        <end position="745"/>
    </location>
</feature>
<feature type="compositionally biased region" description="Basic and acidic residues" evidence="7">
    <location>
        <begin position="927"/>
        <end position="952"/>
    </location>
</feature>
<feature type="compositionally biased region" description="Low complexity" evidence="7">
    <location>
        <begin position="1314"/>
        <end position="1325"/>
    </location>
</feature>
<feature type="compositionally biased region" description="Polar residues" evidence="7">
    <location>
        <begin position="386"/>
        <end position="399"/>
    </location>
</feature>
<feature type="compositionally biased region" description="Basic and acidic residues" evidence="7">
    <location>
        <begin position="1669"/>
        <end position="1684"/>
    </location>
</feature>
<gene>
    <name evidence="11" type="ORF">LARSCL_LOCUS11217</name>
</gene>
<dbReference type="GO" id="GO:0005634">
    <property type="term" value="C:nucleus"/>
    <property type="evidence" value="ECO:0007669"/>
    <property type="project" value="UniProtKB-SubCell"/>
</dbReference>